<name>A0A183FT16_HELPZ</name>
<evidence type="ECO:0000313" key="1">
    <source>
        <dbReference type="Proteomes" id="UP000050761"/>
    </source>
</evidence>
<proteinExistence type="predicted"/>
<evidence type="ECO:0000313" key="2">
    <source>
        <dbReference type="WBParaSite" id="HPBE_0001116401-mRNA-1"/>
    </source>
</evidence>
<dbReference type="Proteomes" id="UP000050761">
    <property type="component" value="Unassembled WGS sequence"/>
</dbReference>
<dbReference type="WBParaSite" id="HPBE_0001116401-mRNA-1">
    <property type="protein sequence ID" value="HPBE_0001116401-mRNA-1"/>
    <property type="gene ID" value="HPBE_0001116401"/>
</dbReference>
<sequence length="95" mass="11004">LQTVVCRDCRTCDRSYGKSRDCHSADYEVFTDGKRGVVDPHAFRMSFGKRFSGRNIDPNAFRMSFGKRSVSTRWYYRGLVENTFSLVCCTYLASY</sequence>
<accession>A0A183FT16</accession>
<keyword evidence="1" id="KW-1185">Reference proteome</keyword>
<dbReference type="AlphaFoldDB" id="A0A183FT16"/>
<organism evidence="1 2">
    <name type="scientific">Heligmosomoides polygyrus</name>
    <name type="common">Parasitic roundworm</name>
    <dbReference type="NCBI Taxonomy" id="6339"/>
    <lineage>
        <taxon>Eukaryota</taxon>
        <taxon>Metazoa</taxon>
        <taxon>Ecdysozoa</taxon>
        <taxon>Nematoda</taxon>
        <taxon>Chromadorea</taxon>
        <taxon>Rhabditida</taxon>
        <taxon>Rhabditina</taxon>
        <taxon>Rhabditomorpha</taxon>
        <taxon>Strongyloidea</taxon>
        <taxon>Heligmosomidae</taxon>
        <taxon>Heligmosomoides</taxon>
    </lineage>
</organism>
<reference evidence="2" key="1">
    <citation type="submission" date="2019-09" db="UniProtKB">
        <authorList>
            <consortium name="WormBaseParasite"/>
        </authorList>
    </citation>
    <scope>IDENTIFICATION</scope>
</reference>
<protein>
    <submittedName>
        <fullName evidence="2">Polyprotein</fullName>
    </submittedName>
</protein>